<feature type="region of interest" description="Disordered" evidence="4">
    <location>
        <begin position="499"/>
        <end position="520"/>
    </location>
</feature>
<dbReference type="RefSeq" id="XP_033393669.1">
    <property type="nucleotide sequence ID" value="XM_033538425.1"/>
</dbReference>
<dbReference type="InterPro" id="IPR023753">
    <property type="entry name" value="FAD/NAD-binding_dom"/>
</dbReference>
<dbReference type="Gene3D" id="3.50.50.60">
    <property type="entry name" value="FAD/NAD(P)-binding domain"/>
    <property type="match status" value="1"/>
</dbReference>
<dbReference type="Proteomes" id="UP000799438">
    <property type="component" value="Unassembled WGS sequence"/>
</dbReference>
<dbReference type="InterPro" id="IPR036188">
    <property type="entry name" value="FAD/NAD-bd_sf"/>
</dbReference>
<evidence type="ECO:0000256" key="4">
    <source>
        <dbReference type="SAM" id="MobiDB-lite"/>
    </source>
</evidence>
<dbReference type="InterPro" id="IPR050346">
    <property type="entry name" value="FMO-like"/>
</dbReference>
<dbReference type="GeneID" id="54295921"/>
<dbReference type="Pfam" id="PF07992">
    <property type="entry name" value="Pyr_redox_2"/>
    <property type="match status" value="1"/>
</dbReference>
<dbReference type="GO" id="GO:0016491">
    <property type="term" value="F:oxidoreductase activity"/>
    <property type="evidence" value="ECO:0007669"/>
    <property type="project" value="UniProtKB-KW"/>
</dbReference>
<evidence type="ECO:0000313" key="8">
    <source>
        <dbReference type="Proteomes" id="UP000799438"/>
    </source>
</evidence>
<accession>A0A6A6B419</accession>
<keyword evidence="3" id="KW-0560">Oxidoreductase</keyword>
<dbReference type="SUPFAM" id="SSF51905">
    <property type="entry name" value="FAD/NAD(P)-binding domain"/>
    <property type="match status" value="1"/>
</dbReference>
<evidence type="ECO:0000259" key="5">
    <source>
        <dbReference type="Pfam" id="PF07992"/>
    </source>
</evidence>
<evidence type="ECO:0000259" key="6">
    <source>
        <dbReference type="Pfam" id="PF19834"/>
    </source>
</evidence>
<dbReference type="Pfam" id="PF19834">
    <property type="entry name" value="DUF6314"/>
    <property type="match status" value="1"/>
</dbReference>
<dbReference type="InterPro" id="IPR045632">
    <property type="entry name" value="DUF6314"/>
</dbReference>
<dbReference type="OrthoDB" id="66881at2759"/>
<feature type="domain" description="FAD/NAD(P)-binding" evidence="5">
    <location>
        <begin position="173"/>
        <end position="249"/>
    </location>
</feature>
<dbReference type="PRINTS" id="PR00368">
    <property type="entry name" value="FADPNR"/>
</dbReference>
<proteinExistence type="predicted"/>
<keyword evidence="8" id="KW-1185">Reference proteome</keyword>
<reference evidence="7" key="1">
    <citation type="journal article" date="2020" name="Stud. Mycol.">
        <title>101 Dothideomycetes genomes: a test case for predicting lifestyles and emergence of pathogens.</title>
        <authorList>
            <person name="Haridas S."/>
            <person name="Albert R."/>
            <person name="Binder M."/>
            <person name="Bloem J."/>
            <person name="Labutti K."/>
            <person name="Salamov A."/>
            <person name="Andreopoulos B."/>
            <person name="Baker S."/>
            <person name="Barry K."/>
            <person name="Bills G."/>
            <person name="Bluhm B."/>
            <person name="Cannon C."/>
            <person name="Castanera R."/>
            <person name="Culley D."/>
            <person name="Daum C."/>
            <person name="Ezra D."/>
            <person name="Gonzalez J."/>
            <person name="Henrissat B."/>
            <person name="Kuo A."/>
            <person name="Liang C."/>
            <person name="Lipzen A."/>
            <person name="Lutzoni F."/>
            <person name="Magnuson J."/>
            <person name="Mondo S."/>
            <person name="Nolan M."/>
            <person name="Ohm R."/>
            <person name="Pangilinan J."/>
            <person name="Park H.-J."/>
            <person name="Ramirez L."/>
            <person name="Alfaro M."/>
            <person name="Sun H."/>
            <person name="Tritt A."/>
            <person name="Yoshinaga Y."/>
            <person name="Zwiers L.-H."/>
            <person name="Turgeon B."/>
            <person name="Goodwin S."/>
            <person name="Spatafora J."/>
            <person name="Crous P."/>
            <person name="Grigoriev I."/>
        </authorList>
    </citation>
    <scope>NUCLEOTIDE SEQUENCE</scope>
    <source>
        <strain evidence="7">CBS 121167</strain>
    </source>
</reference>
<keyword evidence="2" id="KW-0274">FAD</keyword>
<dbReference type="Pfam" id="PF13450">
    <property type="entry name" value="NAD_binding_8"/>
    <property type="match status" value="1"/>
</dbReference>
<sequence>MKSVLVVGAGPAGLVAAKTLLHSFPPDTFCVKVLDRNARVGGMWAVERGEHGGRVSPDMRVNGSRFTVHFSDFSYESAGVGEDPLPMFPRAWQVGRYLRAYADKYIPADAFQLEARVTSAERVNYRGRDVWKVEWNGPPEPGYPPPKKTKFPKSKQPTAEEIVYLLKSSGTTYQGFFDFLIVATGFFHAPRPLRLKPQNGSPPFRAKQQHSSQFRSVDDLLGDRYKDKNGTIVVVGGGMSGVEAASTAALQISDDQHSPSAPSVTKIRKVYHVTLRPFYVLPRYVPPQPPDQNTFDPAPFFAPLDLRMYDLSRWPEGPIFPMNGRVPPGRAALGHQYLQSVLGDNQDDLGSSALTQSGREMEKPAFVGISDNYVEFVRQGIIVPIRGRATALETDALSGCSVNVVSGTKTTRIMNVLGVIHGTGFTPRDSVKWLAKDVRQAMECEETCHRMPLLLNRHCICHDNYPSLGFVGFYEGPWWGVMEMQARLIAQRWSAMDDDRRVGPGPSSHKADPFRADSRSRSELEIAEMRELRNAMMQKLDDVPQFWMGDYVGLMEGFARELGIQRSDEGFMGEHCGPCTPGRYPDLAANEKEVQRNMSDLHSTLDALTNGTMFVAPAAFRALQGEWELQRTLKSKLPKLPTSTLRGTAHFHARFPTHPDFEGEYLYVESLDLEVEDGAGGQTRLPASRSYIYRYSLPLDRLSVWFVKADGKSADRLFYEMKFASRTDEMEERGYGWIANGRHECDENEYEARCEFRFKGVGLETFGVRYDVRGLQRTYSSENQYVRM</sequence>
<evidence type="ECO:0000256" key="3">
    <source>
        <dbReference type="ARBA" id="ARBA00023002"/>
    </source>
</evidence>
<dbReference type="AlphaFoldDB" id="A0A6A6B419"/>
<gene>
    <name evidence="7" type="ORF">K452DRAFT_257162</name>
</gene>
<dbReference type="PANTHER" id="PTHR23023">
    <property type="entry name" value="DIMETHYLANILINE MONOOXYGENASE"/>
    <property type="match status" value="1"/>
</dbReference>
<dbReference type="EMBL" id="ML995499">
    <property type="protein sequence ID" value="KAF2137954.1"/>
    <property type="molecule type" value="Genomic_DNA"/>
</dbReference>
<feature type="domain" description="DUF6314" evidence="6">
    <location>
        <begin position="623"/>
        <end position="787"/>
    </location>
</feature>
<keyword evidence="1" id="KW-0285">Flavoprotein</keyword>
<feature type="compositionally biased region" description="Basic and acidic residues" evidence="4">
    <location>
        <begin position="509"/>
        <end position="520"/>
    </location>
</feature>
<organism evidence="7 8">
    <name type="scientific">Aplosporella prunicola CBS 121167</name>
    <dbReference type="NCBI Taxonomy" id="1176127"/>
    <lineage>
        <taxon>Eukaryota</taxon>
        <taxon>Fungi</taxon>
        <taxon>Dikarya</taxon>
        <taxon>Ascomycota</taxon>
        <taxon>Pezizomycotina</taxon>
        <taxon>Dothideomycetes</taxon>
        <taxon>Dothideomycetes incertae sedis</taxon>
        <taxon>Botryosphaeriales</taxon>
        <taxon>Aplosporellaceae</taxon>
        <taxon>Aplosporella</taxon>
    </lineage>
</organism>
<evidence type="ECO:0000256" key="1">
    <source>
        <dbReference type="ARBA" id="ARBA00022630"/>
    </source>
</evidence>
<evidence type="ECO:0000313" key="7">
    <source>
        <dbReference type="EMBL" id="KAF2137954.1"/>
    </source>
</evidence>
<evidence type="ECO:0000256" key="2">
    <source>
        <dbReference type="ARBA" id="ARBA00022827"/>
    </source>
</evidence>
<name>A0A6A6B419_9PEZI</name>
<protein>
    <submittedName>
        <fullName evidence="7">Uncharacterized protein</fullName>
    </submittedName>
</protein>